<sequence>MAVVTPITTDPASPPPPSPPDPSPDHSPAPAYLLVFADFMGLGTIMPLLPFFLEDTEDAVFWLGAIMSCQALGVVCGIVIMGIMSDRFGRKRMGAITMFGDSTMFLLSGLMKTPLSLLICRFVAGLFCPIPVAMSWLIDISPTSNPELRTKRIGKATGAIMGGMFFGFVLSGLLGQFFNWTVALMAPTAVAGAVGIYVALFARAPPRCDKGAKPSPSPVTKTRRWRCVFLVMVGIGCCTGHYTAVPMSMFVRKHEMSPAGIAGFNAGCIFLMIISNVLIFPWSMRVLGDSKMMALYCTGGGVALGTAYFSEGNLGQFFLHTMPAFMFIMSCLPAGQLIAGNLSSAKAPGATGLVQGLTRAGMDIGKMIAPIISSSIYGEGDGSPWAYAWVGAALCIGGIVFALLGEAEEDFKTRDEKKEEEEEGGGGGDNEAL</sequence>
<dbReference type="PRINTS" id="PR01035">
    <property type="entry name" value="TCRTETA"/>
</dbReference>
<dbReference type="PROSITE" id="PS00216">
    <property type="entry name" value="SUGAR_TRANSPORT_1"/>
    <property type="match status" value="1"/>
</dbReference>
<keyword evidence="6 8" id="KW-0472">Membrane</keyword>
<protein>
    <recommendedName>
        <fullName evidence="9">Major facilitator superfamily (MFS) profile domain-containing protein</fullName>
    </recommendedName>
</protein>
<dbReference type="InterPro" id="IPR001958">
    <property type="entry name" value="Tet-R_TetA/multi-R_MdtG-like"/>
</dbReference>
<dbReference type="InterPro" id="IPR050171">
    <property type="entry name" value="MFS_Transporters"/>
</dbReference>
<feature type="transmembrane region" description="Helical" evidence="8">
    <location>
        <begin position="225"/>
        <end position="244"/>
    </location>
</feature>
<evidence type="ECO:0000256" key="3">
    <source>
        <dbReference type="ARBA" id="ARBA00022475"/>
    </source>
</evidence>
<evidence type="ECO:0000256" key="4">
    <source>
        <dbReference type="ARBA" id="ARBA00022692"/>
    </source>
</evidence>
<dbReference type="InterPro" id="IPR020846">
    <property type="entry name" value="MFS_dom"/>
</dbReference>
<dbReference type="InterPro" id="IPR036259">
    <property type="entry name" value="MFS_trans_sf"/>
</dbReference>
<comment type="caution">
    <text evidence="10">The sequence shown here is derived from an EMBL/GenBank/DDBJ whole genome shotgun (WGS) entry which is preliminary data.</text>
</comment>
<dbReference type="Gene3D" id="1.20.1250.20">
    <property type="entry name" value="MFS general substrate transporter like domains"/>
    <property type="match status" value="1"/>
</dbReference>
<organism evidence="10 11">
    <name type="scientific">Tetraparma gracilis</name>
    <dbReference type="NCBI Taxonomy" id="2962635"/>
    <lineage>
        <taxon>Eukaryota</taxon>
        <taxon>Sar</taxon>
        <taxon>Stramenopiles</taxon>
        <taxon>Ochrophyta</taxon>
        <taxon>Bolidophyceae</taxon>
        <taxon>Parmales</taxon>
        <taxon>Triparmaceae</taxon>
        <taxon>Tetraparma</taxon>
    </lineage>
</organism>
<dbReference type="PROSITE" id="PS50850">
    <property type="entry name" value="MFS"/>
    <property type="match status" value="1"/>
</dbReference>
<dbReference type="Proteomes" id="UP001165060">
    <property type="component" value="Unassembled WGS sequence"/>
</dbReference>
<evidence type="ECO:0000313" key="10">
    <source>
        <dbReference type="EMBL" id="GMI24379.1"/>
    </source>
</evidence>
<evidence type="ECO:0000256" key="1">
    <source>
        <dbReference type="ARBA" id="ARBA00004651"/>
    </source>
</evidence>
<name>A0ABQ6MDN5_9STRA</name>
<evidence type="ECO:0000256" key="2">
    <source>
        <dbReference type="ARBA" id="ARBA00022448"/>
    </source>
</evidence>
<keyword evidence="4 8" id="KW-0812">Transmembrane</keyword>
<evidence type="ECO:0000313" key="11">
    <source>
        <dbReference type="Proteomes" id="UP001165060"/>
    </source>
</evidence>
<keyword evidence="11" id="KW-1185">Reference proteome</keyword>
<feature type="transmembrane region" description="Helical" evidence="8">
    <location>
        <begin position="256"/>
        <end position="280"/>
    </location>
</feature>
<dbReference type="InterPro" id="IPR011701">
    <property type="entry name" value="MFS"/>
</dbReference>
<keyword evidence="2" id="KW-0813">Transport</keyword>
<keyword evidence="3" id="KW-1003">Cell membrane</keyword>
<dbReference type="SUPFAM" id="SSF103473">
    <property type="entry name" value="MFS general substrate transporter"/>
    <property type="match status" value="1"/>
</dbReference>
<evidence type="ECO:0000256" key="6">
    <source>
        <dbReference type="ARBA" id="ARBA00023136"/>
    </source>
</evidence>
<feature type="transmembrane region" description="Helical" evidence="8">
    <location>
        <begin position="59"/>
        <end position="81"/>
    </location>
</feature>
<feature type="transmembrane region" description="Helical" evidence="8">
    <location>
        <begin position="31"/>
        <end position="53"/>
    </location>
</feature>
<dbReference type="PANTHER" id="PTHR23517:SF3">
    <property type="entry name" value="INTEGRAL MEMBRANE TRANSPORT PROTEIN"/>
    <property type="match status" value="1"/>
</dbReference>
<feature type="transmembrane region" description="Helical" evidence="8">
    <location>
        <begin position="159"/>
        <end position="178"/>
    </location>
</feature>
<dbReference type="EMBL" id="BRYB01000166">
    <property type="protein sequence ID" value="GMI24379.1"/>
    <property type="molecule type" value="Genomic_DNA"/>
</dbReference>
<accession>A0ABQ6MDN5</accession>
<feature type="region of interest" description="Disordered" evidence="7">
    <location>
        <begin position="410"/>
        <end position="433"/>
    </location>
</feature>
<feature type="transmembrane region" description="Helical" evidence="8">
    <location>
        <begin position="184"/>
        <end position="204"/>
    </location>
</feature>
<evidence type="ECO:0000256" key="8">
    <source>
        <dbReference type="SAM" id="Phobius"/>
    </source>
</evidence>
<feature type="transmembrane region" description="Helical" evidence="8">
    <location>
        <begin position="384"/>
        <end position="404"/>
    </location>
</feature>
<evidence type="ECO:0000259" key="9">
    <source>
        <dbReference type="PROSITE" id="PS50850"/>
    </source>
</evidence>
<gene>
    <name evidence="10" type="ORF">TeGR_g3884</name>
</gene>
<feature type="compositionally biased region" description="Pro residues" evidence="7">
    <location>
        <begin position="12"/>
        <end position="25"/>
    </location>
</feature>
<keyword evidence="5 8" id="KW-1133">Transmembrane helix</keyword>
<evidence type="ECO:0000256" key="5">
    <source>
        <dbReference type="ARBA" id="ARBA00022989"/>
    </source>
</evidence>
<reference evidence="10 11" key="1">
    <citation type="journal article" date="2023" name="Commun. Biol.">
        <title>Genome analysis of Parmales, the sister group of diatoms, reveals the evolutionary specialization of diatoms from phago-mixotrophs to photoautotrophs.</title>
        <authorList>
            <person name="Ban H."/>
            <person name="Sato S."/>
            <person name="Yoshikawa S."/>
            <person name="Yamada K."/>
            <person name="Nakamura Y."/>
            <person name="Ichinomiya M."/>
            <person name="Sato N."/>
            <person name="Blanc-Mathieu R."/>
            <person name="Endo H."/>
            <person name="Kuwata A."/>
            <person name="Ogata H."/>
        </authorList>
    </citation>
    <scope>NUCLEOTIDE SEQUENCE [LARGE SCALE GENOMIC DNA]</scope>
</reference>
<dbReference type="Pfam" id="PF07690">
    <property type="entry name" value="MFS_1"/>
    <property type="match status" value="1"/>
</dbReference>
<feature type="domain" description="Major facilitator superfamily (MFS) profile" evidence="9">
    <location>
        <begin position="27"/>
        <end position="410"/>
    </location>
</feature>
<feature type="transmembrane region" description="Helical" evidence="8">
    <location>
        <begin position="317"/>
        <end position="339"/>
    </location>
</feature>
<comment type="subcellular location">
    <subcellularLocation>
        <location evidence="1">Cell membrane</location>
        <topology evidence="1">Multi-pass membrane protein</topology>
    </subcellularLocation>
</comment>
<dbReference type="PANTHER" id="PTHR23517">
    <property type="entry name" value="RESISTANCE PROTEIN MDTM, PUTATIVE-RELATED-RELATED"/>
    <property type="match status" value="1"/>
</dbReference>
<feature type="transmembrane region" description="Helical" evidence="8">
    <location>
        <begin position="116"/>
        <end position="138"/>
    </location>
</feature>
<proteinExistence type="predicted"/>
<evidence type="ECO:0000256" key="7">
    <source>
        <dbReference type="SAM" id="MobiDB-lite"/>
    </source>
</evidence>
<feature type="region of interest" description="Disordered" evidence="7">
    <location>
        <begin position="1"/>
        <end position="25"/>
    </location>
</feature>
<dbReference type="InterPro" id="IPR005829">
    <property type="entry name" value="Sugar_transporter_CS"/>
</dbReference>